<reference evidence="1" key="1">
    <citation type="submission" date="2022-08" db="EMBL/GenBank/DDBJ databases">
        <title>Complete Genome Sequences of 2 Bosea sp. soil isolates.</title>
        <authorList>
            <person name="Alvarez Arevalo M."/>
            <person name="Sterndorff E.B."/>
            <person name="Faurdal D."/>
            <person name="Joergensen T.S."/>
            <person name="Weber T."/>
        </authorList>
    </citation>
    <scope>NUCLEOTIDE SEQUENCE</scope>
    <source>
        <strain evidence="1">NBC_00436</strain>
    </source>
</reference>
<accession>A0A9E7ZS83</accession>
<gene>
    <name evidence="1" type="ORF">NWE54_20190</name>
</gene>
<dbReference type="EMBL" id="CP102774">
    <property type="protein sequence ID" value="UZF86106.1"/>
    <property type="molecule type" value="Genomic_DNA"/>
</dbReference>
<dbReference type="Pfam" id="PF12840">
    <property type="entry name" value="HTH_20"/>
    <property type="match status" value="1"/>
</dbReference>
<evidence type="ECO:0000313" key="1">
    <source>
        <dbReference type="EMBL" id="UZF86106.1"/>
    </source>
</evidence>
<dbReference type="InterPro" id="IPR036388">
    <property type="entry name" value="WH-like_DNA-bd_sf"/>
</dbReference>
<dbReference type="AlphaFoldDB" id="A0A9E7ZS83"/>
<protein>
    <submittedName>
        <fullName evidence="1">Transcriptional regulator</fullName>
    </submittedName>
</protein>
<dbReference type="Gene3D" id="1.10.10.10">
    <property type="entry name" value="Winged helix-like DNA-binding domain superfamily/Winged helix DNA-binding domain"/>
    <property type="match status" value="1"/>
</dbReference>
<dbReference type="InterPro" id="IPR036390">
    <property type="entry name" value="WH_DNA-bd_sf"/>
</dbReference>
<proteinExistence type="predicted"/>
<name>A0A9E7ZS83_9HYPH</name>
<organism evidence="1">
    <name type="scientific">Bosea sp. NBC_00436</name>
    <dbReference type="NCBI Taxonomy" id="2969620"/>
    <lineage>
        <taxon>Bacteria</taxon>
        <taxon>Pseudomonadati</taxon>
        <taxon>Pseudomonadota</taxon>
        <taxon>Alphaproteobacteria</taxon>
        <taxon>Hyphomicrobiales</taxon>
        <taxon>Boseaceae</taxon>
        <taxon>Bosea</taxon>
    </lineage>
</organism>
<dbReference type="SUPFAM" id="SSF46785">
    <property type="entry name" value="Winged helix' DNA-binding domain"/>
    <property type="match status" value="1"/>
</dbReference>
<sequence>MSQADERSPERILFDLKTRGAQTAAAIAARLDMTPAGARQHLLKLEADSLVESYDLAQGRGRPRKHWQLSPQGHQRFPDRHSDLMLDLLRSVRSVFGETGLEQLIGHRESASLTAYRDALGEGGPLKRRLQALADIRSREGYMASVVEEGHGCFLLIENHCPICAAATACQGLCRSELAIFRTVLGPDASVERIEHIPTGARRCAYRVRSAASQG</sequence>